<keyword evidence="2" id="KW-1185">Reference proteome</keyword>
<dbReference type="SUPFAM" id="SSF55961">
    <property type="entry name" value="Bet v1-like"/>
    <property type="match status" value="1"/>
</dbReference>
<dbReference type="InterPro" id="IPR019587">
    <property type="entry name" value="Polyketide_cyclase/dehydratase"/>
</dbReference>
<dbReference type="CDD" id="cd07821">
    <property type="entry name" value="PYR_PYL_RCAR_like"/>
    <property type="match status" value="1"/>
</dbReference>
<dbReference type="InterPro" id="IPR023393">
    <property type="entry name" value="START-like_dom_sf"/>
</dbReference>
<dbReference type="EMBL" id="JAVDXQ010000005">
    <property type="protein sequence ID" value="MDR7298223.1"/>
    <property type="molecule type" value="Genomic_DNA"/>
</dbReference>
<dbReference type="RefSeq" id="WP_056876011.1">
    <property type="nucleotide sequence ID" value="NZ_JAVDXQ010000005.1"/>
</dbReference>
<reference evidence="1 2" key="1">
    <citation type="submission" date="2023-07" db="EMBL/GenBank/DDBJ databases">
        <title>Sorghum-associated microbial communities from plants grown in Nebraska, USA.</title>
        <authorList>
            <person name="Schachtman D."/>
        </authorList>
    </citation>
    <scope>NUCLEOTIDE SEQUENCE [LARGE SCALE GENOMIC DNA]</scope>
    <source>
        <strain evidence="1 2">BE310</strain>
    </source>
</reference>
<gene>
    <name evidence="1" type="ORF">J2X16_003586</name>
</gene>
<proteinExistence type="predicted"/>
<sequence>MASIHRDILIDAPAAALWDAMRDVGALHTRLVPGFVTQCEMDGDAARKIRFANGLEAREVIVTVDDALRRIVWSAAGGRLTHHNASAQVFDAGDGRCRVVWIADLLPDALAPAIAEMIQAGLAAMKAQAERVAPAG</sequence>
<organism evidence="1 2">
    <name type="scientific">Pelomonas aquatica</name>
    <dbReference type="NCBI Taxonomy" id="431058"/>
    <lineage>
        <taxon>Bacteria</taxon>
        <taxon>Pseudomonadati</taxon>
        <taxon>Pseudomonadota</taxon>
        <taxon>Betaproteobacteria</taxon>
        <taxon>Burkholderiales</taxon>
        <taxon>Sphaerotilaceae</taxon>
        <taxon>Roseateles</taxon>
    </lineage>
</organism>
<accession>A0ABU1ZCP3</accession>
<dbReference type="Pfam" id="PF10604">
    <property type="entry name" value="Polyketide_cyc2"/>
    <property type="match status" value="1"/>
</dbReference>
<dbReference type="Gene3D" id="3.30.530.20">
    <property type="match status" value="1"/>
</dbReference>
<comment type="caution">
    <text evidence="1">The sequence shown here is derived from an EMBL/GenBank/DDBJ whole genome shotgun (WGS) entry which is preliminary data.</text>
</comment>
<evidence type="ECO:0000313" key="1">
    <source>
        <dbReference type="EMBL" id="MDR7298223.1"/>
    </source>
</evidence>
<name>A0ABU1ZCP3_9BURK</name>
<dbReference type="Proteomes" id="UP001180536">
    <property type="component" value="Unassembled WGS sequence"/>
</dbReference>
<protein>
    <submittedName>
        <fullName evidence="1">Carbon monoxide dehydrogenase subunit G</fullName>
    </submittedName>
</protein>
<evidence type="ECO:0000313" key="2">
    <source>
        <dbReference type="Proteomes" id="UP001180536"/>
    </source>
</evidence>